<dbReference type="RefSeq" id="WP_165992062.1">
    <property type="nucleotide sequence ID" value="NZ_JAMYZY010000020.1"/>
</dbReference>
<gene>
    <name evidence="1" type="ORF">NKW50_10660</name>
</gene>
<evidence type="ECO:0000313" key="2">
    <source>
        <dbReference type="Proteomes" id="UP001523528"/>
    </source>
</evidence>
<sequence length="66" mass="7658">MDNFSFGRDKMAASERRIRAALTAETPSDRLTMLRQAYDRTVENERYAFALVLITRVAMFPRENDA</sequence>
<accession>A0ABT1F238</accession>
<proteinExistence type="predicted"/>
<protein>
    <submittedName>
        <fullName evidence="1">Uncharacterized protein</fullName>
    </submittedName>
</protein>
<dbReference type="Proteomes" id="UP001523528">
    <property type="component" value="Unassembled WGS sequence"/>
</dbReference>
<evidence type="ECO:0000313" key="1">
    <source>
        <dbReference type="EMBL" id="MCP1259051.1"/>
    </source>
</evidence>
<comment type="caution">
    <text evidence="1">The sequence shown here is derived from an EMBL/GenBank/DDBJ whole genome shotgun (WGS) entry which is preliminary data.</text>
</comment>
<reference evidence="1 2" key="1">
    <citation type="submission" date="2022-06" db="EMBL/GenBank/DDBJ databases">
        <title>Acetobacer genomes from food samples.</title>
        <authorList>
            <person name="Sombolestani A."/>
        </authorList>
    </citation>
    <scope>NUCLEOTIDE SEQUENCE [LARGE SCALE GENOMIC DNA]</scope>
    <source>
        <strain evidence="1 2">R-83285</strain>
    </source>
</reference>
<dbReference type="EMBL" id="JAMYZZ010000020">
    <property type="protein sequence ID" value="MCP1259051.1"/>
    <property type="molecule type" value="Genomic_DNA"/>
</dbReference>
<organism evidence="1 2">
    <name type="scientific">Acetobacter lambici</name>
    <dbReference type="NCBI Taxonomy" id="1332824"/>
    <lineage>
        <taxon>Bacteria</taxon>
        <taxon>Pseudomonadati</taxon>
        <taxon>Pseudomonadota</taxon>
        <taxon>Alphaproteobacteria</taxon>
        <taxon>Acetobacterales</taxon>
        <taxon>Acetobacteraceae</taxon>
        <taxon>Acetobacter</taxon>
    </lineage>
</organism>
<name>A0ABT1F238_9PROT</name>
<keyword evidence="2" id="KW-1185">Reference proteome</keyword>